<evidence type="ECO:0000256" key="4">
    <source>
        <dbReference type="ARBA" id="ARBA00022553"/>
    </source>
</evidence>
<organism evidence="6">
    <name type="scientific">Daphnia magna</name>
    <dbReference type="NCBI Taxonomy" id="35525"/>
    <lineage>
        <taxon>Eukaryota</taxon>
        <taxon>Metazoa</taxon>
        <taxon>Ecdysozoa</taxon>
        <taxon>Arthropoda</taxon>
        <taxon>Crustacea</taxon>
        <taxon>Branchiopoda</taxon>
        <taxon>Diplostraca</taxon>
        <taxon>Cladocera</taxon>
        <taxon>Anomopoda</taxon>
        <taxon>Daphniidae</taxon>
        <taxon>Daphnia</taxon>
    </lineage>
</organism>
<keyword evidence="3" id="KW-0963">Cytoplasm</keyword>
<evidence type="ECO:0000313" key="6">
    <source>
        <dbReference type="EMBL" id="JAN41156.1"/>
    </source>
</evidence>
<comment type="subcellular location">
    <subcellularLocation>
        <location evidence="1">Cytoplasm</location>
    </subcellularLocation>
</comment>
<dbReference type="AlphaFoldDB" id="A0A0P5TS05"/>
<dbReference type="GO" id="GO:0005737">
    <property type="term" value="C:cytoplasm"/>
    <property type="evidence" value="ECO:0007669"/>
    <property type="project" value="UniProtKB-SubCell"/>
</dbReference>
<sequence>MFGSFLRDYGEDPFFAGTSQLMRQMDSMMNSMMQDPFASMMPMHHQMMSIQPSPQRHSVGSMVPFGGMPGFPMGMVDPFGMPSIGQMFQSFGQPGFGGGASPMYSSSSLMTMTTGPDGQPQVDQLSFLSPTRTAPGGVREVQRSVSDSRSGVRKMAVGRHLGERGHVVEKEQNYFTGDSEEREDFINIEEEEAHQFDDEWNRRARTHQGMHGPSRVEMSRPHRQSNSSSYTGAPLAITAGPSHEIDAPRPRHSTHSRGLGPDRNARKREGNRNGKSRHETSM</sequence>
<dbReference type="OrthoDB" id="6367338at2759"/>
<feature type="region of interest" description="Disordered" evidence="5">
    <location>
        <begin position="130"/>
        <end position="153"/>
    </location>
</feature>
<dbReference type="EMBL" id="GDIQ01053581">
    <property type="protein sequence ID" value="JAN41156.1"/>
    <property type="molecule type" value="Transcribed_RNA"/>
</dbReference>
<dbReference type="PANTHER" id="PTHR13105">
    <property type="entry name" value="MYELOID LEUKEMIA FACTOR"/>
    <property type="match status" value="1"/>
</dbReference>
<evidence type="ECO:0000256" key="2">
    <source>
        <dbReference type="ARBA" id="ARBA00008332"/>
    </source>
</evidence>
<evidence type="ECO:0000256" key="1">
    <source>
        <dbReference type="ARBA" id="ARBA00004496"/>
    </source>
</evidence>
<dbReference type="InterPro" id="IPR019376">
    <property type="entry name" value="Myeloid_leukemia_factor"/>
</dbReference>
<evidence type="ECO:0000256" key="3">
    <source>
        <dbReference type="ARBA" id="ARBA00022490"/>
    </source>
</evidence>
<dbReference type="Pfam" id="PF10248">
    <property type="entry name" value="Mlf1IP"/>
    <property type="match status" value="1"/>
</dbReference>
<name>A0A0P5TS05_9CRUS</name>
<feature type="compositionally biased region" description="Basic and acidic residues" evidence="5">
    <location>
        <begin position="263"/>
        <end position="282"/>
    </location>
</feature>
<proteinExistence type="inferred from homology"/>
<protein>
    <submittedName>
        <fullName evidence="6">Myeloid leukemia factor</fullName>
    </submittedName>
</protein>
<accession>A0A0P5TS05</accession>
<evidence type="ECO:0000256" key="5">
    <source>
        <dbReference type="SAM" id="MobiDB-lite"/>
    </source>
</evidence>
<comment type="similarity">
    <text evidence="2">Belongs to the MLF family.</text>
</comment>
<reference evidence="6" key="1">
    <citation type="submission" date="2015-10" db="EMBL/GenBank/DDBJ databases">
        <title>EvidentialGene: Evidence-directed Construction of Complete mRNA Transcriptomes without Genomes.</title>
        <authorList>
            <person name="Gilbert D.G."/>
        </authorList>
    </citation>
    <scope>NUCLEOTIDE SEQUENCE</scope>
</reference>
<keyword evidence="4" id="KW-0597">Phosphoprotein</keyword>
<feature type="region of interest" description="Disordered" evidence="5">
    <location>
        <begin position="207"/>
        <end position="282"/>
    </location>
</feature>